<dbReference type="CDD" id="cd03443">
    <property type="entry name" value="PaaI_thioesterase"/>
    <property type="match status" value="1"/>
</dbReference>
<evidence type="ECO:0000313" key="2">
    <source>
        <dbReference type="Proteomes" id="UP000196027"/>
    </source>
</evidence>
<dbReference type="EMBL" id="CP021425">
    <property type="protein sequence ID" value="ARU57399.1"/>
    <property type="molecule type" value="Genomic_DNA"/>
</dbReference>
<sequence>MSQFLAMFQQMGGDAFSQGIGQVAPYFSTIDPAITDFKPGYCELTLKNQKKVHNHLGTIHAIAMCNAAELVAGMTTDASIPKGARWIPQGMTVQYLAKAKTDLKVVCDAENVDFSQAGEVIVPVAAYDTDGNKCFSADITMNVKHAE</sequence>
<dbReference type="AlphaFoldDB" id="A0A1Y0IB60"/>
<dbReference type="InterPro" id="IPR029069">
    <property type="entry name" value="HotDog_dom_sf"/>
</dbReference>
<dbReference type="RefSeq" id="WP_087462299.1">
    <property type="nucleotide sequence ID" value="NZ_CP021425.1"/>
</dbReference>
<name>A0A1Y0IB60_9GAMM</name>
<dbReference type="SUPFAM" id="SSF54637">
    <property type="entry name" value="Thioesterase/thiol ester dehydrase-isomerase"/>
    <property type="match status" value="1"/>
</dbReference>
<organism evidence="1 2">
    <name type="scientific">Oleiphilus messinensis</name>
    <dbReference type="NCBI Taxonomy" id="141451"/>
    <lineage>
        <taxon>Bacteria</taxon>
        <taxon>Pseudomonadati</taxon>
        <taxon>Pseudomonadota</taxon>
        <taxon>Gammaproteobacteria</taxon>
        <taxon>Oceanospirillales</taxon>
        <taxon>Oleiphilaceae</taxon>
        <taxon>Oleiphilus</taxon>
    </lineage>
</organism>
<dbReference type="InterPro" id="IPR027961">
    <property type="entry name" value="DUF4442"/>
</dbReference>
<reference evidence="1 2" key="1">
    <citation type="submission" date="2017-05" db="EMBL/GenBank/DDBJ databases">
        <title>Genomic insights into alkan degradation activity of Oleiphilus messinensis.</title>
        <authorList>
            <person name="Kozyavkin S.A."/>
            <person name="Slesarev A.I."/>
            <person name="Golyshin P.N."/>
            <person name="Korzhenkov A."/>
            <person name="Golyshina O.N."/>
            <person name="Toshchakov S.V."/>
        </authorList>
    </citation>
    <scope>NUCLEOTIDE SEQUENCE [LARGE SCALE GENOMIC DNA]</scope>
    <source>
        <strain evidence="1 2">ME102</strain>
    </source>
</reference>
<proteinExistence type="predicted"/>
<accession>A0A1Y0IB60</accession>
<dbReference type="OrthoDB" id="793353at2"/>
<protein>
    <submittedName>
        <fullName evidence="1">Phenylacetic acid degradation-like protein</fullName>
    </submittedName>
</protein>
<gene>
    <name evidence="1" type="ORF">OLMES_3361</name>
</gene>
<dbReference type="Proteomes" id="UP000196027">
    <property type="component" value="Chromosome"/>
</dbReference>
<evidence type="ECO:0000313" key="1">
    <source>
        <dbReference type="EMBL" id="ARU57399.1"/>
    </source>
</evidence>
<dbReference type="Gene3D" id="3.10.129.10">
    <property type="entry name" value="Hotdog Thioesterase"/>
    <property type="match status" value="1"/>
</dbReference>
<dbReference type="Pfam" id="PF14539">
    <property type="entry name" value="DUF4442"/>
    <property type="match status" value="1"/>
</dbReference>
<keyword evidence="2" id="KW-1185">Reference proteome</keyword>
<dbReference type="KEGG" id="ome:OLMES_3361"/>